<reference evidence="1 2" key="1">
    <citation type="submission" date="2019-05" db="EMBL/GenBank/DDBJ databases">
        <title>Psychrobacillus vulpis sp. nov., a new species isolated from feces of a red fox that inhabits in The Tablas de Daimiel Natural Park, Albacete, Spain.</title>
        <authorList>
            <person name="Rodriguez M."/>
            <person name="Reina J.C."/>
            <person name="Bejar V."/>
            <person name="Llamas I."/>
        </authorList>
    </citation>
    <scope>NUCLEOTIDE SEQUENCE [LARGE SCALE GENOMIC DNA]</scope>
    <source>
        <strain evidence="1 2">NHI-2</strain>
    </source>
</reference>
<dbReference type="AlphaFoldDB" id="A0A544TBB0"/>
<evidence type="ECO:0000313" key="1">
    <source>
        <dbReference type="EMBL" id="TQR14755.1"/>
    </source>
</evidence>
<dbReference type="EMBL" id="VDGG01000018">
    <property type="protein sequence ID" value="TQR14755.1"/>
    <property type="molecule type" value="Genomic_DNA"/>
</dbReference>
<organism evidence="1 2">
    <name type="scientific">Psychrobacillus soli</name>
    <dbReference type="NCBI Taxonomy" id="1543965"/>
    <lineage>
        <taxon>Bacteria</taxon>
        <taxon>Bacillati</taxon>
        <taxon>Bacillota</taxon>
        <taxon>Bacilli</taxon>
        <taxon>Bacillales</taxon>
        <taxon>Bacillaceae</taxon>
        <taxon>Psychrobacillus</taxon>
    </lineage>
</organism>
<accession>A0A544TBB0</accession>
<dbReference type="RefSeq" id="WP_142607370.1">
    <property type="nucleotide sequence ID" value="NZ_VDGG01000018.1"/>
</dbReference>
<keyword evidence="2" id="KW-1185">Reference proteome</keyword>
<protein>
    <submittedName>
        <fullName evidence="1">Uncharacterized protein</fullName>
    </submittedName>
</protein>
<sequence>MLGGGTVQGNIVVSVGFPKGAKVDDTMIQQIVEDAIKKVSETENVTISEENRTLKIEKY</sequence>
<evidence type="ECO:0000313" key="2">
    <source>
        <dbReference type="Proteomes" id="UP000318937"/>
    </source>
</evidence>
<name>A0A544TBB0_9BACI</name>
<proteinExistence type="predicted"/>
<comment type="caution">
    <text evidence="1">The sequence shown here is derived from an EMBL/GenBank/DDBJ whole genome shotgun (WGS) entry which is preliminary data.</text>
</comment>
<dbReference type="Proteomes" id="UP000318937">
    <property type="component" value="Unassembled WGS sequence"/>
</dbReference>
<dbReference type="OrthoDB" id="2735803at2"/>
<gene>
    <name evidence="1" type="ORF">FG383_10570</name>
</gene>